<dbReference type="InterPro" id="IPR050170">
    <property type="entry name" value="TruD_pseudoU_synthase"/>
</dbReference>
<dbReference type="PANTHER" id="PTHR47811">
    <property type="entry name" value="TRNA PSEUDOURIDINE SYNTHASE D"/>
    <property type="match status" value="1"/>
</dbReference>
<dbReference type="OrthoDB" id="1550679at2"/>
<dbReference type="Pfam" id="PF01142">
    <property type="entry name" value="TruD"/>
    <property type="match status" value="2"/>
</dbReference>
<name>A0A2K9ATG6_9GAMM</name>
<dbReference type="Proteomes" id="UP000232693">
    <property type="component" value="Chromosome"/>
</dbReference>
<evidence type="ECO:0000256" key="2">
    <source>
        <dbReference type="ARBA" id="ARBA00022694"/>
    </source>
</evidence>
<keyword evidence="3 4" id="KW-0413">Isomerase</keyword>
<comment type="catalytic activity">
    <reaction evidence="4">
        <text>uridine(13) in tRNA = pseudouridine(13) in tRNA</text>
        <dbReference type="Rhea" id="RHEA:42540"/>
        <dbReference type="Rhea" id="RHEA-COMP:10105"/>
        <dbReference type="Rhea" id="RHEA-COMP:10106"/>
        <dbReference type="ChEBI" id="CHEBI:65314"/>
        <dbReference type="ChEBI" id="CHEBI:65315"/>
        <dbReference type="EC" id="5.4.99.27"/>
    </reaction>
</comment>
<protein>
    <recommendedName>
        <fullName evidence="4">tRNA pseudouridine synthase D</fullName>
        <ecNumber evidence="4">5.4.99.27</ecNumber>
    </recommendedName>
    <alternativeName>
        <fullName evidence="4">tRNA pseudouridine(13) synthase</fullName>
    </alternativeName>
    <alternativeName>
        <fullName evidence="4">tRNA pseudouridylate synthase D</fullName>
    </alternativeName>
    <alternativeName>
        <fullName evidence="4">tRNA-uridine isomerase D</fullName>
    </alternativeName>
</protein>
<organism evidence="5 6">
    <name type="scientific">Kangiella profundi</name>
    <dbReference type="NCBI Taxonomy" id="1561924"/>
    <lineage>
        <taxon>Bacteria</taxon>
        <taxon>Pseudomonadati</taxon>
        <taxon>Pseudomonadota</taxon>
        <taxon>Gammaproteobacteria</taxon>
        <taxon>Kangiellales</taxon>
        <taxon>Kangiellaceae</taxon>
        <taxon>Kangiella</taxon>
    </lineage>
</organism>
<evidence type="ECO:0000256" key="3">
    <source>
        <dbReference type="ARBA" id="ARBA00023235"/>
    </source>
</evidence>
<dbReference type="Gene3D" id="3.30.2350.20">
    <property type="entry name" value="TruD, catalytic domain"/>
    <property type="match status" value="1"/>
</dbReference>
<dbReference type="InterPro" id="IPR011760">
    <property type="entry name" value="PsdUridine_synth_TruD_insert"/>
</dbReference>
<gene>
    <name evidence="4" type="primary">truD</name>
    <name evidence="5" type="ORF">CW740_03960</name>
</gene>
<dbReference type="InterPro" id="IPR042214">
    <property type="entry name" value="TruD_catalytic"/>
</dbReference>
<dbReference type="GO" id="GO:0005829">
    <property type="term" value="C:cytosol"/>
    <property type="evidence" value="ECO:0007669"/>
    <property type="project" value="TreeGrafter"/>
</dbReference>
<keyword evidence="2 4" id="KW-0819">tRNA processing</keyword>
<accession>A0A2K9ATG6</accession>
<evidence type="ECO:0000256" key="1">
    <source>
        <dbReference type="ARBA" id="ARBA00007953"/>
    </source>
</evidence>
<comment type="similarity">
    <text evidence="1 4">Belongs to the pseudouridine synthase TruD family.</text>
</comment>
<dbReference type="GO" id="GO:0031119">
    <property type="term" value="P:tRNA pseudouridine synthesis"/>
    <property type="evidence" value="ECO:0007669"/>
    <property type="project" value="UniProtKB-UniRule"/>
</dbReference>
<comment type="function">
    <text evidence="4">Responsible for synthesis of pseudouridine from uracil-13 in transfer RNAs.</text>
</comment>
<proteinExistence type="inferred from homology"/>
<keyword evidence="6" id="KW-1185">Reference proteome</keyword>
<dbReference type="GO" id="GO:0160150">
    <property type="term" value="F:tRNA pseudouridine(13) synthase activity"/>
    <property type="evidence" value="ECO:0007669"/>
    <property type="project" value="UniProtKB-EC"/>
</dbReference>
<dbReference type="PROSITE" id="PS50984">
    <property type="entry name" value="TRUD"/>
    <property type="match status" value="1"/>
</dbReference>
<dbReference type="InterPro" id="IPR043165">
    <property type="entry name" value="TruD_insert_sf"/>
</dbReference>
<dbReference type="RefSeq" id="WP_106646322.1">
    <property type="nucleotide sequence ID" value="NZ_BMGO01000002.1"/>
</dbReference>
<feature type="active site" description="Nucleophile" evidence="4">
    <location>
        <position position="81"/>
    </location>
</feature>
<evidence type="ECO:0000313" key="6">
    <source>
        <dbReference type="Proteomes" id="UP000232693"/>
    </source>
</evidence>
<dbReference type="Gene3D" id="3.30.2340.10">
    <property type="entry name" value="TruD, insertion domain"/>
    <property type="match status" value="1"/>
</dbReference>
<dbReference type="SUPFAM" id="SSF55120">
    <property type="entry name" value="Pseudouridine synthase"/>
    <property type="match status" value="1"/>
</dbReference>
<evidence type="ECO:0000256" key="4">
    <source>
        <dbReference type="HAMAP-Rule" id="MF_01082"/>
    </source>
</evidence>
<dbReference type="AlphaFoldDB" id="A0A2K9ATG6"/>
<dbReference type="InterPro" id="IPR001656">
    <property type="entry name" value="PsdUridine_synth_TruD"/>
</dbReference>
<evidence type="ECO:0000313" key="5">
    <source>
        <dbReference type="EMBL" id="AUD78451.1"/>
    </source>
</evidence>
<reference evidence="5 6" key="1">
    <citation type="submission" date="2017-12" db="EMBL/GenBank/DDBJ databases">
        <title>Kangiella profundi FT102 completed genome.</title>
        <authorList>
            <person name="Xu J."/>
            <person name="Wang J."/>
            <person name="Lu Y."/>
        </authorList>
    </citation>
    <scope>NUCLEOTIDE SEQUENCE [LARGE SCALE GENOMIC DNA]</scope>
    <source>
        <strain evidence="5 6">FT102</strain>
    </source>
</reference>
<dbReference type="KEGG" id="kpd:CW740_03960"/>
<dbReference type="InterPro" id="IPR020103">
    <property type="entry name" value="PsdUridine_synth_cat_dom_sf"/>
</dbReference>
<dbReference type="GO" id="GO:0003723">
    <property type="term" value="F:RNA binding"/>
    <property type="evidence" value="ECO:0007669"/>
    <property type="project" value="InterPro"/>
</dbReference>
<dbReference type="EMBL" id="CP025120">
    <property type="protein sequence ID" value="AUD78451.1"/>
    <property type="molecule type" value="Genomic_DNA"/>
</dbReference>
<sequence>MEIKLYDWPRAYGAPLASATFRQQLSDFCVDEELRFEPSGEGAHHLLLIEKRNINTDIVCHKLRRFAEVNPTDIGYAGKKDRFAIARQWFSVQLPLLKEIDWTEFNDDEVTVLKMTRHDKKLRIGAVKQNHFKITLRVISFKEGSDKNSLEQRIAQIQQHGFANYYGEQRFGRNGDNLARGVDLLLANKKLKNRNLQGLLFSAVRSFLFNEVVAKRIEAGQFTELLDGDYVQLDGSESGFTVQDLSQELPRFTAKDIHPTAPMPGRGRSQVLAQAAEFENEVLEPFQPIIDALERKGLNGERRAIRVFPQNVILQWQNENTLELSFSLPKGAFATSLLRELFELNIDKPDTFND</sequence>
<dbReference type="PANTHER" id="PTHR47811:SF1">
    <property type="entry name" value="TRNA PSEUDOURIDINE SYNTHASE D"/>
    <property type="match status" value="1"/>
</dbReference>
<dbReference type="EC" id="5.4.99.27" evidence="4"/>
<dbReference type="HAMAP" id="MF_01082">
    <property type="entry name" value="TruD"/>
    <property type="match status" value="1"/>
</dbReference>